<dbReference type="GO" id="GO:0003856">
    <property type="term" value="F:3-dehydroquinate synthase activity"/>
    <property type="evidence" value="ECO:0007669"/>
    <property type="project" value="TreeGrafter"/>
</dbReference>
<evidence type="ECO:0000256" key="7">
    <source>
        <dbReference type="ARBA" id="ARBA00022833"/>
    </source>
</evidence>
<dbReference type="Gene3D" id="1.20.1090.10">
    <property type="entry name" value="Dehydroquinate synthase-like - alpha domain"/>
    <property type="match status" value="1"/>
</dbReference>
<comment type="caution">
    <text evidence="14">The sequence shown here is derived from an EMBL/GenBank/DDBJ whole genome shotgun (WGS) entry which is preliminary data.</text>
</comment>
<comment type="cofactor">
    <cofactor evidence="2">
        <name>Co(2+)</name>
        <dbReference type="ChEBI" id="CHEBI:48828"/>
    </cofactor>
</comment>
<dbReference type="GO" id="GO:0046872">
    <property type="term" value="F:metal ion binding"/>
    <property type="evidence" value="ECO:0007669"/>
    <property type="project" value="UniProtKB-KW"/>
</dbReference>
<comment type="cofactor">
    <cofactor evidence="1">
        <name>NAD(+)</name>
        <dbReference type="ChEBI" id="CHEBI:57540"/>
    </cofactor>
</comment>
<dbReference type="PATRIC" id="fig|1203554.3.peg.1359"/>
<evidence type="ECO:0000256" key="5">
    <source>
        <dbReference type="ARBA" id="ARBA00022723"/>
    </source>
</evidence>
<dbReference type="eggNOG" id="COG0337">
    <property type="taxonomic scope" value="Bacteria"/>
</dbReference>
<keyword evidence="4" id="KW-0028">Amino-acid biosynthesis</keyword>
<dbReference type="FunFam" id="3.40.50.1970:FF:000007">
    <property type="entry name" value="Pentafunctional AROM polypeptide"/>
    <property type="match status" value="1"/>
</dbReference>
<dbReference type="HOGENOM" id="CLU_001201_0_2_4"/>
<keyword evidence="10" id="KW-0456">Lyase</keyword>
<dbReference type="EMBL" id="ATCF01000018">
    <property type="protein sequence ID" value="EPD99029.1"/>
    <property type="molecule type" value="Genomic_DNA"/>
</dbReference>
<keyword evidence="8" id="KW-0520">NAD</keyword>
<keyword evidence="11" id="KW-0170">Cobalt</keyword>
<evidence type="ECO:0000256" key="11">
    <source>
        <dbReference type="ARBA" id="ARBA00023285"/>
    </source>
</evidence>
<dbReference type="GO" id="GO:0008652">
    <property type="term" value="P:amino acid biosynthetic process"/>
    <property type="evidence" value="ECO:0007669"/>
    <property type="project" value="UniProtKB-KW"/>
</dbReference>
<keyword evidence="9" id="KW-0057">Aromatic amino acid biosynthesis</keyword>
<dbReference type="InterPro" id="IPR030960">
    <property type="entry name" value="DHQS/DOIS_N"/>
</dbReference>
<gene>
    <name evidence="14" type="ORF">HMPREF1476_01300</name>
</gene>
<keyword evidence="7" id="KW-0862">Zinc</keyword>
<proteinExistence type="predicted"/>
<evidence type="ECO:0000259" key="13">
    <source>
        <dbReference type="Pfam" id="PF24621"/>
    </source>
</evidence>
<dbReference type="AlphaFoldDB" id="S3CEU1"/>
<dbReference type="Gene3D" id="3.40.50.1970">
    <property type="match status" value="1"/>
</dbReference>
<dbReference type="CDD" id="cd08195">
    <property type="entry name" value="DHQS"/>
    <property type="match status" value="1"/>
</dbReference>
<dbReference type="SUPFAM" id="SSF56796">
    <property type="entry name" value="Dehydroquinate synthase-like"/>
    <property type="match status" value="1"/>
</dbReference>
<evidence type="ECO:0000256" key="8">
    <source>
        <dbReference type="ARBA" id="ARBA00023027"/>
    </source>
</evidence>
<name>S3CEU1_9BURK</name>
<dbReference type="PANTHER" id="PTHR43622:SF7">
    <property type="entry name" value="3-DEHYDROQUINATE SYNTHASE, CHLOROPLASTIC"/>
    <property type="match status" value="1"/>
</dbReference>
<evidence type="ECO:0000256" key="1">
    <source>
        <dbReference type="ARBA" id="ARBA00001911"/>
    </source>
</evidence>
<evidence type="ECO:0000256" key="4">
    <source>
        <dbReference type="ARBA" id="ARBA00022605"/>
    </source>
</evidence>
<dbReference type="Proteomes" id="UP000014400">
    <property type="component" value="Unassembled WGS sequence"/>
</dbReference>
<dbReference type="PIRSF" id="PIRSF001455">
    <property type="entry name" value="DHQ_synth"/>
    <property type="match status" value="1"/>
</dbReference>
<keyword evidence="6" id="KW-0547">Nucleotide-binding</keyword>
<evidence type="ECO:0000256" key="2">
    <source>
        <dbReference type="ARBA" id="ARBA00001941"/>
    </source>
</evidence>
<sequence length="375" mass="39386">MSCCERSRLVHVSTGRPYDVEALPGLLHARGHDALKARLQALVPERAVIVSDTNVAPLYARAAAEALGPKCAGIHVIPAGEASKTPAELVRALEAFAALGLTRSSAVIALGGGVIGDLAGLAAALWMRGIDCVQMPTSLLAMVDSSVGGKTAVDLPAGKNLMGVFSQPKAVLIDPQALDTLPERERACGWGEMIKYAGIDARMNQLVHEALAGIEPGSPAPLPTVDLILAAIDVKRRIVEADEREAGERRLLNLGHTVGHAVEAAAHWELSHGASVAVGMAILTRALVREGRLPDEMRADLETLLAKTGLPSAVPAALRARSDLDFSPESLLKLCQHDKKAGAADVALVLPVSPGCARIERTSWAKLLERIRAGL</sequence>
<feature type="domain" description="3-dehydroquinate synthase C-terminal" evidence="13">
    <location>
        <begin position="189"/>
        <end position="341"/>
    </location>
</feature>
<reference evidence="14 15" key="1">
    <citation type="submission" date="2013-04" db="EMBL/GenBank/DDBJ databases">
        <title>The Genome Sequence of Sutterella wadsworthensis HGA0223.</title>
        <authorList>
            <consortium name="The Broad Institute Genomics Platform"/>
            <person name="Earl A."/>
            <person name="Ward D."/>
            <person name="Feldgarden M."/>
            <person name="Gevers D."/>
            <person name="Schmidt T.M."/>
            <person name="Dover J."/>
            <person name="Dai D."/>
            <person name="Walker B."/>
            <person name="Young S."/>
            <person name="Zeng Q."/>
            <person name="Gargeya S."/>
            <person name="Fitzgerald M."/>
            <person name="Haas B."/>
            <person name="Abouelleil A."/>
            <person name="Allen A.W."/>
            <person name="Alvarado L."/>
            <person name="Arachchi H.M."/>
            <person name="Berlin A.M."/>
            <person name="Chapman S.B."/>
            <person name="Gainer-Dewar J."/>
            <person name="Goldberg J."/>
            <person name="Griggs A."/>
            <person name="Gujja S."/>
            <person name="Hansen M."/>
            <person name="Howarth C."/>
            <person name="Imamovic A."/>
            <person name="Ireland A."/>
            <person name="Larimer J."/>
            <person name="McCowan C."/>
            <person name="Murphy C."/>
            <person name="Pearson M."/>
            <person name="Poon T.W."/>
            <person name="Priest M."/>
            <person name="Roberts A."/>
            <person name="Saif S."/>
            <person name="Shea T."/>
            <person name="Sisk P."/>
            <person name="Sykes S."/>
            <person name="Wortman J."/>
            <person name="Nusbaum C."/>
            <person name="Birren B."/>
        </authorList>
    </citation>
    <scope>NUCLEOTIDE SEQUENCE [LARGE SCALE GENOMIC DNA]</scope>
    <source>
        <strain evidence="14 15">HGA0223</strain>
    </source>
</reference>
<comment type="cofactor">
    <cofactor evidence="3">
        <name>Zn(2+)</name>
        <dbReference type="ChEBI" id="CHEBI:29105"/>
    </cofactor>
</comment>
<dbReference type="InterPro" id="IPR030963">
    <property type="entry name" value="DHQ_synth_fam"/>
</dbReference>
<dbReference type="Pfam" id="PF01761">
    <property type="entry name" value="DHQ_synthase"/>
    <property type="match status" value="1"/>
</dbReference>
<evidence type="ECO:0000313" key="15">
    <source>
        <dbReference type="Proteomes" id="UP000014400"/>
    </source>
</evidence>
<dbReference type="GO" id="GO:0009073">
    <property type="term" value="P:aromatic amino acid family biosynthetic process"/>
    <property type="evidence" value="ECO:0007669"/>
    <property type="project" value="UniProtKB-KW"/>
</dbReference>
<evidence type="ECO:0000256" key="10">
    <source>
        <dbReference type="ARBA" id="ARBA00023239"/>
    </source>
</evidence>
<dbReference type="PANTHER" id="PTHR43622">
    <property type="entry name" value="3-DEHYDROQUINATE SYNTHASE"/>
    <property type="match status" value="1"/>
</dbReference>
<keyword evidence="5" id="KW-0479">Metal-binding</keyword>
<dbReference type="STRING" id="1203554.HMPREF1476_01300"/>
<dbReference type="GO" id="GO:0000166">
    <property type="term" value="F:nucleotide binding"/>
    <property type="evidence" value="ECO:0007669"/>
    <property type="project" value="UniProtKB-KW"/>
</dbReference>
<keyword evidence="15" id="KW-1185">Reference proteome</keyword>
<dbReference type="InterPro" id="IPR056179">
    <property type="entry name" value="DHQS_C"/>
</dbReference>
<dbReference type="RefSeq" id="WP_016474541.1">
    <property type="nucleotide sequence ID" value="NZ_KE150480.1"/>
</dbReference>
<organism evidence="14 15">
    <name type="scientific">Sutterella wadsworthensis HGA0223</name>
    <dbReference type="NCBI Taxonomy" id="1203554"/>
    <lineage>
        <taxon>Bacteria</taxon>
        <taxon>Pseudomonadati</taxon>
        <taxon>Pseudomonadota</taxon>
        <taxon>Betaproteobacteria</taxon>
        <taxon>Burkholderiales</taxon>
        <taxon>Sutterellaceae</taxon>
        <taxon>Sutterella</taxon>
    </lineage>
</organism>
<protein>
    <submittedName>
        <fullName evidence="14">3-dehydroquinate synthase</fullName>
    </submittedName>
</protein>
<evidence type="ECO:0000256" key="3">
    <source>
        <dbReference type="ARBA" id="ARBA00001947"/>
    </source>
</evidence>
<accession>S3CEU1</accession>
<evidence type="ECO:0000256" key="9">
    <source>
        <dbReference type="ARBA" id="ARBA00023141"/>
    </source>
</evidence>
<dbReference type="Pfam" id="PF24621">
    <property type="entry name" value="DHQS_C"/>
    <property type="match status" value="1"/>
</dbReference>
<feature type="domain" description="3-dehydroquinate synthase N-terminal" evidence="12">
    <location>
        <begin position="76"/>
        <end position="185"/>
    </location>
</feature>
<evidence type="ECO:0000256" key="6">
    <source>
        <dbReference type="ARBA" id="ARBA00022741"/>
    </source>
</evidence>
<evidence type="ECO:0000259" key="12">
    <source>
        <dbReference type="Pfam" id="PF01761"/>
    </source>
</evidence>
<dbReference type="InterPro" id="IPR050071">
    <property type="entry name" value="Dehydroquinate_synthase"/>
</dbReference>
<evidence type="ECO:0000313" key="14">
    <source>
        <dbReference type="EMBL" id="EPD99029.1"/>
    </source>
</evidence>